<accession>A0ACB8AD18</accession>
<name>A0ACB8AD18_9AGAM</name>
<dbReference type="EMBL" id="MU267694">
    <property type="protein sequence ID" value="KAH7910958.1"/>
    <property type="molecule type" value="Genomic_DNA"/>
</dbReference>
<protein>
    <submittedName>
        <fullName evidence="1">Uncharacterized protein</fullName>
    </submittedName>
</protein>
<evidence type="ECO:0000313" key="2">
    <source>
        <dbReference type="Proteomes" id="UP000790377"/>
    </source>
</evidence>
<proteinExistence type="predicted"/>
<sequence>MNIAINNIKNVLSSDDPQVLTRLFNKLLEPNQDPAFLVNYTAAIRLELQKDRTGELGYSTFGQRCIDAGLVKAMLTLTTLSPYAIGAPKERYISQYRALEAVTDLMLSGDLTQRKALLDQMLKYDIVGICLRKLDHHLCIHRYQAVKTLQILSRDSFLGDKVSPSTMSDIMIAMCKLCLEGPKVYVDGLSSNSTAWQMEILLDKPGFQILPTKASKYGYRFYAVTQEAALWVAHGLLCTSPPPSRKACHEIIKKNPVLLDLLFDCAIIPRPESYPETHVDSIACQVISLLFQWPFHIVPGVSTNMDGTFKAQDWKFMSLSFKLLVDRDEWVEKIIEVWMKIEEEDYSKIQQLFDEAKKVYFAFGPQDENSLPQVFSARGTSRIAILRLLASLSHAVDSCGISNPAIESLLRIAYQGSHKIPVLGDSASQKDRYANIERTKEIFGCPRYTRNPSAADFPEHIAEESVLGPTALANLLGVLARRTGLETIQGPEVISRFLKIALQRIKTQADEGRTWVKEGSFHRARLAFTSAAELAAALVALDRNTKGQYAEAMKGVRKELVLALGNASEMALRTKEFHRALSFGLGAVSVAETIQPTEGLDPSIISKNKRRVEQARNTK</sequence>
<gene>
    <name evidence="1" type="ORF">BJ138DRAFT_1151737</name>
</gene>
<keyword evidence="2" id="KW-1185">Reference proteome</keyword>
<evidence type="ECO:0000313" key="1">
    <source>
        <dbReference type="EMBL" id="KAH7910958.1"/>
    </source>
</evidence>
<comment type="caution">
    <text evidence="1">The sequence shown here is derived from an EMBL/GenBank/DDBJ whole genome shotgun (WGS) entry which is preliminary data.</text>
</comment>
<reference evidence="1" key="1">
    <citation type="journal article" date="2021" name="New Phytol.">
        <title>Evolutionary innovations through gain and loss of genes in the ectomycorrhizal Boletales.</title>
        <authorList>
            <person name="Wu G."/>
            <person name="Miyauchi S."/>
            <person name="Morin E."/>
            <person name="Kuo A."/>
            <person name="Drula E."/>
            <person name="Varga T."/>
            <person name="Kohler A."/>
            <person name="Feng B."/>
            <person name="Cao Y."/>
            <person name="Lipzen A."/>
            <person name="Daum C."/>
            <person name="Hundley H."/>
            <person name="Pangilinan J."/>
            <person name="Johnson J."/>
            <person name="Barry K."/>
            <person name="LaButti K."/>
            <person name="Ng V."/>
            <person name="Ahrendt S."/>
            <person name="Min B."/>
            <person name="Choi I.G."/>
            <person name="Park H."/>
            <person name="Plett J.M."/>
            <person name="Magnuson J."/>
            <person name="Spatafora J.W."/>
            <person name="Nagy L.G."/>
            <person name="Henrissat B."/>
            <person name="Grigoriev I.V."/>
            <person name="Yang Z.L."/>
            <person name="Xu J."/>
            <person name="Martin F.M."/>
        </authorList>
    </citation>
    <scope>NUCLEOTIDE SEQUENCE</scope>
    <source>
        <strain evidence="1">ATCC 28755</strain>
    </source>
</reference>
<organism evidence="1 2">
    <name type="scientific">Hygrophoropsis aurantiaca</name>
    <dbReference type="NCBI Taxonomy" id="72124"/>
    <lineage>
        <taxon>Eukaryota</taxon>
        <taxon>Fungi</taxon>
        <taxon>Dikarya</taxon>
        <taxon>Basidiomycota</taxon>
        <taxon>Agaricomycotina</taxon>
        <taxon>Agaricomycetes</taxon>
        <taxon>Agaricomycetidae</taxon>
        <taxon>Boletales</taxon>
        <taxon>Coniophorineae</taxon>
        <taxon>Hygrophoropsidaceae</taxon>
        <taxon>Hygrophoropsis</taxon>
    </lineage>
</organism>
<dbReference type="Proteomes" id="UP000790377">
    <property type="component" value="Unassembled WGS sequence"/>
</dbReference>